<evidence type="ECO:0000256" key="6">
    <source>
        <dbReference type="ARBA" id="ARBA00022946"/>
    </source>
</evidence>
<dbReference type="Proteomes" id="UP000245647">
    <property type="component" value="Unassembled WGS sequence"/>
</dbReference>
<evidence type="ECO:0000256" key="3">
    <source>
        <dbReference type="ARBA" id="ARBA00012705"/>
    </source>
</evidence>
<feature type="active site" description="Proton acceptor" evidence="9">
    <location>
        <position position="348"/>
    </location>
</feature>
<dbReference type="EMBL" id="QEAS01000010">
    <property type="protein sequence ID" value="PWG80226.1"/>
    <property type="molecule type" value="Genomic_DNA"/>
</dbReference>
<evidence type="ECO:0000256" key="7">
    <source>
        <dbReference type="ARBA" id="ARBA00022958"/>
    </source>
</evidence>
<keyword evidence="8 10" id="KW-0012">Acyltransferase</keyword>
<dbReference type="InterPro" id="IPR020616">
    <property type="entry name" value="Thiolase_N"/>
</dbReference>
<evidence type="ECO:0000256" key="10">
    <source>
        <dbReference type="RuleBase" id="RU003557"/>
    </source>
</evidence>
<name>A0A2U2PFQ7_9SPHI</name>
<evidence type="ECO:0000313" key="14">
    <source>
        <dbReference type="Proteomes" id="UP000245647"/>
    </source>
</evidence>
<evidence type="ECO:0000256" key="9">
    <source>
        <dbReference type="PIRSR" id="PIRSR000429-1"/>
    </source>
</evidence>
<keyword evidence="5" id="KW-0479">Metal-binding</keyword>
<dbReference type="NCBIfam" id="TIGR01930">
    <property type="entry name" value="AcCoA-C-Actrans"/>
    <property type="match status" value="1"/>
</dbReference>
<dbReference type="GO" id="GO:0006635">
    <property type="term" value="P:fatty acid beta-oxidation"/>
    <property type="evidence" value="ECO:0007669"/>
    <property type="project" value="TreeGrafter"/>
</dbReference>
<keyword evidence="4 10" id="KW-0808">Transferase</keyword>
<dbReference type="GO" id="GO:0046872">
    <property type="term" value="F:metal ion binding"/>
    <property type="evidence" value="ECO:0007669"/>
    <property type="project" value="UniProtKB-KW"/>
</dbReference>
<dbReference type="GO" id="GO:0003985">
    <property type="term" value="F:acetyl-CoA C-acetyltransferase activity"/>
    <property type="evidence" value="ECO:0007669"/>
    <property type="project" value="UniProtKB-EC"/>
</dbReference>
<sequence>MNDVWILSACRTPLGSYGGALSALSAVELGAFAISGAVKKSRNKLSGFGAVVMGNVLSANLGQNPARQAAMFAGLPAGICATTVNKVCSSGMKAVSMISQDIRLGEISAGLAGGMESMSQVPFYIPGVRRGLGYGNKSLVDGISRDGLTDAFSQESMGVYGDQMAVRYDISRKDADDYTEHSYQRCSNAWESGMFTEEIIPVKVESGKGESRTVHEDEEFRRMNFEKLRRLRPAFSKDGCLTAASSSPLSDGAAALVLASPDYATGKGLRPLARILAYAEAEQEPEHFISSPAHAARKALGRAGLTTADIDVFEINEAFAIVPLVFCMEMQIPVSKLNLFGGAVSIGHPLGASGARILCTLISVLRACKGRYGLAAICNGGGGASAMIIENLQTDY</sequence>
<feature type="active site" description="Acyl-thioester intermediate" evidence="9">
    <location>
        <position position="88"/>
    </location>
</feature>
<evidence type="ECO:0000256" key="8">
    <source>
        <dbReference type="ARBA" id="ARBA00023315"/>
    </source>
</evidence>
<reference evidence="13 14" key="1">
    <citation type="submission" date="2018-04" db="EMBL/GenBank/DDBJ databases">
        <title>Pedobacter chongqingensis sp. nov., isolated from a rottenly hemp rope.</title>
        <authorList>
            <person name="Cai Y."/>
        </authorList>
    </citation>
    <scope>NUCLEOTIDE SEQUENCE [LARGE SCALE GENOMIC DNA]</scope>
    <source>
        <strain evidence="13 14">FJ4-8</strain>
    </source>
</reference>
<comment type="subunit">
    <text evidence="2">Homotetramer.</text>
</comment>
<feature type="active site" description="Proton acceptor" evidence="9">
    <location>
        <position position="378"/>
    </location>
</feature>
<evidence type="ECO:0000256" key="2">
    <source>
        <dbReference type="ARBA" id="ARBA00011881"/>
    </source>
</evidence>
<dbReference type="SUPFAM" id="SSF53901">
    <property type="entry name" value="Thiolase-like"/>
    <property type="match status" value="2"/>
</dbReference>
<dbReference type="PIRSF" id="PIRSF000429">
    <property type="entry name" value="Ac-CoA_Ac_transf"/>
    <property type="match status" value="1"/>
</dbReference>
<dbReference type="AlphaFoldDB" id="A0A2U2PFQ7"/>
<evidence type="ECO:0000259" key="11">
    <source>
        <dbReference type="Pfam" id="PF00108"/>
    </source>
</evidence>
<dbReference type="PANTHER" id="PTHR18919">
    <property type="entry name" value="ACETYL-COA C-ACYLTRANSFERASE"/>
    <property type="match status" value="1"/>
</dbReference>
<comment type="caution">
    <text evidence="13">The sequence shown here is derived from an EMBL/GenBank/DDBJ whole genome shotgun (WGS) entry which is preliminary data.</text>
</comment>
<dbReference type="OrthoDB" id="9764892at2"/>
<dbReference type="EC" id="2.3.1.9" evidence="3"/>
<dbReference type="InterPro" id="IPR016039">
    <property type="entry name" value="Thiolase-like"/>
</dbReference>
<keyword evidence="7" id="KW-0630">Potassium</keyword>
<dbReference type="InterPro" id="IPR020613">
    <property type="entry name" value="Thiolase_CS"/>
</dbReference>
<feature type="domain" description="Thiolase N-terminal" evidence="11">
    <location>
        <begin position="4"/>
        <end position="260"/>
    </location>
</feature>
<dbReference type="Pfam" id="PF00108">
    <property type="entry name" value="Thiolase_N"/>
    <property type="match status" value="1"/>
</dbReference>
<protein>
    <recommendedName>
        <fullName evidence="3">acetyl-CoA C-acetyltransferase</fullName>
        <ecNumber evidence="3">2.3.1.9</ecNumber>
    </recommendedName>
</protein>
<accession>A0A2U2PFQ7</accession>
<dbReference type="RefSeq" id="WP_109416343.1">
    <property type="nucleotide sequence ID" value="NZ_QEAS01000010.1"/>
</dbReference>
<dbReference type="InterPro" id="IPR002155">
    <property type="entry name" value="Thiolase"/>
</dbReference>
<dbReference type="InterPro" id="IPR020615">
    <property type="entry name" value="Thiolase_acyl_enz_int_AS"/>
</dbReference>
<keyword evidence="6" id="KW-0809">Transit peptide</keyword>
<dbReference type="InterPro" id="IPR020610">
    <property type="entry name" value="Thiolase_AS"/>
</dbReference>
<evidence type="ECO:0000256" key="5">
    <source>
        <dbReference type="ARBA" id="ARBA00022723"/>
    </source>
</evidence>
<dbReference type="PROSITE" id="PS00737">
    <property type="entry name" value="THIOLASE_2"/>
    <property type="match status" value="1"/>
</dbReference>
<proteinExistence type="inferred from homology"/>
<dbReference type="PROSITE" id="PS00098">
    <property type="entry name" value="THIOLASE_1"/>
    <property type="match status" value="1"/>
</dbReference>
<dbReference type="PANTHER" id="PTHR18919:SF156">
    <property type="entry name" value="ACETYL-COA ACETYLTRANSFERASE, MITOCHONDRIAL"/>
    <property type="match status" value="1"/>
</dbReference>
<dbReference type="CDD" id="cd00751">
    <property type="entry name" value="thiolase"/>
    <property type="match status" value="1"/>
</dbReference>
<dbReference type="Pfam" id="PF02803">
    <property type="entry name" value="Thiolase_C"/>
    <property type="match status" value="1"/>
</dbReference>
<comment type="similarity">
    <text evidence="1 10">Belongs to the thiolase-like superfamily. Thiolase family.</text>
</comment>
<gene>
    <name evidence="13" type="ORF">DDR33_13615</name>
</gene>
<dbReference type="Gene3D" id="3.40.47.10">
    <property type="match status" value="1"/>
</dbReference>
<evidence type="ECO:0000256" key="4">
    <source>
        <dbReference type="ARBA" id="ARBA00022679"/>
    </source>
</evidence>
<organism evidence="13 14">
    <name type="scientific">Pararcticibacter amylolyticus</name>
    <dbReference type="NCBI Taxonomy" id="2173175"/>
    <lineage>
        <taxon>Bacteria</taxon>
        <taxon>Pseudomonadati</taxon>
        <taxon>Bacteroidota</taxon>
        <taxon>Sphingobacteriia</taxon>
        <taxon>Sphingobacteriales</taxon>
        <taxon>Sphingobacteriaceae</taxon>
        <taxon>Pararcticibacter</taxon>
    </lineage>
</organism>
<keyword evidence="14" id="KW-1185">Reference proteome</keyword>
<dbReference type="PROSITE" id="PS00099">
    <property type="entry name" value="THIOLASE_3"/>
    <property type="match status" value="1"/>
</dbReference>
<evidence type="ECO:0000313" key="13">
    <source>
        <dbReference type="EMBL" id="PWG80226.1"/>
    </source>
</evidence>
<evidence type="ECO:0000256" key="1">
    <source>
        <dbReference type="ARBA" id="ARBA00010982"/>
    </source>
</evidence>
<evidence type="ECO:0000259" key="12">
    <source>
        <dbReference type="Pfam" id="PF02803"/>
    </source>
</evidence>
<dbReference type="InterPro" id="IPR020617">
    <property type="entry name" value="Thiolase_C"/>
</dbReference>
<feature type="domain" description="Thiolase C-terminal" evidence="12">
    <location>
        <begin position="270"/>
        <end position="390"/>
    </location>
</feature>